<evidence type="ECO:0008006" key="6">
    <source>
        <dbReference type="Google" id="ProtNLM"/>
    </source>
</evidence>
<evidence type="ECO:0000313" key="5">
    <source>
        <dbReference type="Proteomes" id="UP001177527"/>
    </source>
</evidence>
<sequence>MNIKIITDALRISLIICFVTGMIYLIYTTVIEDVSDLIHSADYVSFDPKAIPLFLILPTAVVADFVLICGLFPIGTPPMNLAKFIIIKFSVPLVAYGICAMLLGSVLSFIILIHPLGTDYYKCDSTSIISSGAVYAKTEALCKQRALDIKKSIGADSEDTPLREPQQ</sequence>
<dbReference type="Proteomes" id="UP000344450">
    <property type="component" value="Chromosome"/>
</dbReference>
<evidence type="ECO:0000313" key="2">
    <source>
        <dbReference type="EMBL" id="QGH30333.1"/>
    </source>
</evidence>
<organism evidence="3 5">
    <name type="scientific">Kluyvera intermedia</name>
    <name type="common">Enterobacter intermedius</name>
    <dbReference type="NCBI Taxonomy" id="61648"/>
    <lineage>
        <taxon>Bacteria</taxon>
        <taxon>Pseudomonadati</taxon>
        <taxon>Pseudomonadota</taxon>
        <taxon>Gammaproteobacteria</taxon>
        <taxon>Enterobacterales</taxon>
        <taxon>Enterobacteriaceae</taxon>
        <taxon>Kluyvera</taxon>
    </lineage>
</organism>
<evidence type="ECO:0000256" key="1">
    <source>
        <dbReference type="SAM" id="Phobius"/>
    </source>
</evidence>
<dbReference type="RefSeq" id="WP_062777719.1">
    <property type="nucleotide sequence ID" value="NZ_CP045843.1"/>
</dbReference>
<evidence type="ECO:0000313" key="4">
    <source>
        <dbReference type="Proteomes" id="UP000344450"/>
    </source>
</evidence>
<evidence type="ECO:0000313" key="3">
    <source>
        <dbReference type="EMBL" id="WGL54502.1"/>
    </source>
</evidence>
<dbReference type="OrthoDB" id="6631547at2"/>
<keyword evidence="1" id="KW-1133">Transmembrane helix</keyword>
<reference evidence="3" key="2">
    <citation type="submission" date="2023-04" db="EMBL/GenBank/DDBJ databases">
        <title>APH(3)-Id, a novel chromosomal aminoglycoside phosphotransferase, identified from an environmental isolate of Kluyvera intermedia DW18.</title>
        <authorList>
            <person name="Sha Y."/>
        </authorList>
    </citation>
    <scope>NUCLEOTIDE SEQUENCE</scope>
    <source>
        <strain evidence="3">DW18</strain>
    </source>
</reference>
<feature type="transmembrane region" description="Helical" evidence="1">
    <location>
        <begin position="50"/>
        <end position="72"/>
    </location>
</feature>
<dbReference type="GeneID" id="91973119"/>
<accession>A0A3S4ED70</accession>
<protein>
    <recommendedName>
        <fullName evidence="6">DUF1240 domain-containing protein</fullName>
    </recommendedName>
</protein>
<dbReference type="Proteomes" id="UP001177527">
    <property type="component" value="Chromosome"/>
</dbReference>
<dbReference type="AlphaFoldDB" id="A0A3S4ED70"/>
<dbReference type="EMBL" id="CP045845">
    <property type="protein sequence ID" value="QGH30333.1"/>
    <property type="molecule type" value="Genomic_DNA"/>
</dbReference>
<feature type="transmembrane region" description="Helical" evidence="1">
    <location>
        <begin position="12"/>
        <end position="30"/>
    </location>
</feature>
<reference evidence="2 4" key="1">
    <citation type="submission" date="2019-10" db="EMBL/GenBank/DDBJ databases">
        <title>Complete genome sequencing of drug resistant plasmids in Kluyvera intermedia.</title>
        <authorList>
            <person name="Ke C."/>
            <person name="Jian S."/>
        </authorList>
    </citation>
    <scope>NUCLEOTIDE SEQUENCE [LARGE SCALE GENOMIC DNA]</scope>
    <source>
        <strain evidence="2 4">N2-1</strain>
    </source>
</reference>
<keyword evidence="4" id="KW-1185">Reference proteome</keyword>
<feature type="transmembrane region" description="Helical" evidence="1">
    <location>
        <begin position="93"/>
        <end position="113"/>
    </location>
</feature>
<keyword evidence="1" id="KW-0472">Membrane</keyword>
<keyword evidence="1" id="KW-0812">Transmembrane</keyword>
<name>A0A3S4ED70_KLUIN</name>
<gene>
    <name evidence="2" type="ORF">GHC21_11950</name>
    <name evidence="3" type="ORF">QBD33_12440</name>
</gene>
<proteinExistence type="predicted"/>
<dbReference type="EMBL" id="CP123488">
    <property type="protein sequence ID" value="WGL54502.1"/>
    <property type="molecule type" value="Genomic_DNA"/>
</dbReference>